<organism evidence="2 3">
    <name type="scientific">Halteria grandinella</name>
    <dbReference type="NCBI Taxonomy" id="5974"/>
    <lineage>
        <taxon>Eukaryota</taxon>
        <taxon>Sar</taxon>
        <taxon>Alveolata</taxon>
        <taxon>Ciliophora</taxon>
        <taxon>Intramacronucleata</taxon>
        <taxon>Spirotrichea</taxon>
        <taxon>Stichotrichia</taxon>
        <taxon>Sporadotrichida</taxon>
        <taxon>Halteriidae</taxon>
        <taxon>Halteria</taxon>
    </lineage>
</organism>
<feature type="region of interest" description="Disordered" evidence="1">
    <location>
        <begin position="109"/>
        <end position="145"/>
    </location>
</feature>
<name>A0A8J8NR75_HALGN</name>
<protein>
    <submittedName>
        <fullName evidence="2">Uncharacterized protein</fullName>
    </submittedName>
</protein>
<comment type="caution">
    <text evidence="2">The sequence shown here is derived from an EMBL/GenBank/DDBJ whole genome shotgun (WGS) entry which is preliminary data.</text>
</comment>
<keyword evidence="3" id="KW-1185">Reference proteome</keyword>
<dbReference type="EMBL" id="RRYP01007586">
    <property type="protein sequence ID" value="TNV80377.1"/>
    <property type="molecule type" value="Genomic_DNA"/>
</dbReference>
<evidence type="ECO:0000256" key="1">
    <source>
        <dbReference type="SAM" id="MobiDB-lite"/>
    </source>
</evidence>
<dbReference type="Proteomes" id="UP000785679">
    <property type="component" value="Unassembled WGS sequence"/>
</dbReference>
<dbReference type="AlphaFoldDB" id="A0A8J8NR75"/>
<feature type="compositionally biased region" description="Polar residues" evidence="1">
    <location>
        <begin position="132"/>
        <end position="145"/>
    </location>
</feature>
<evidence type="ECO:0000313" key="2">
    <source>
        <dbReference type="EMBL" id="TNV80377.1"/>
    </source>
</evidence>
<gene>
    <name evidence="2" type="ORF">FGO68_gene17703</name>
</gene>
<reference evidence="2" key="1">
    <citation type="submission" date="2019-06" db="EMBL/GenBank/DDBJ databases">
        <authorList>
            <person name="Zheng W."/>
        </authorList>
    </citation>
    <scope>NUCLEOTIDE SEQUENCE</scope>
    <source>
        <strain evidence="2">QDHG01</strain>
    </source>
</reference>
<evidence type="ECO:0000313" key="3">
    <source>
        <dbReference type="Proteomes" id="UP000785679"/>
    </source>
</evidence>
<accession>A0A8J8NR75</accession>
<sequence length="577" mass="65813">MITMVFNLQISKMNNRTPELPEGFQTNSLITKLASNTVDNRSNPRASISPHLNKINFMDPTGGLRIYKDQLIRRSQFTVRCPIIKKAQSNTSDYTFNQQQPVAPPVISEHSNYQHSKESLLSKVQQEVADPQHSSGQGQTLGYFSPRNQINQLPAQPISFNDFISSNKMPTLHDNKNGRRVLLLPKIRQSQQSPFSSSGMVLSRNKLNDQTTKHKQLMSRPPQQLGSNVELSRVLYQPAPLNKINLSLSDINNKAESKKKKVISVEIAQTVPISPRPLSKRKENSRYCEEELMPIQNEAVRTLFFAQQQVPHRNLMVNLQSQIQASSFPLSPISMKSNNNEEVVTQYDHLIRTPSIMEESRKSMVSQGEQCIFDSMVYDIRQILPDIIVQSVKASPFTNSPIKPSTVVLEERKQRRLLQRRNQQLLASKTREHIISPPLEHTNDMLPKFQQSPSHKAVQKGKFKNLGIQGSNPLQETKAQHYKKQLSKIIVSDSQVSQKEKVVIDPWSHVKPSEASDIDSHQSFRSSQMNQPVIVEMGFTRREEPKIDKRPFKPFANFNKPVTLYEMSRVSIESRVV</sequence>
<proteinExistence type="predicted"/>